<feature type="compositionally biased region" description="Basic and acidic residues" evidence="1">
    <location>
        <begin position="1"/>
        <end position="10"/>
    </location>
</feature>
<comment type="caution">
    <text evidence="2">The sequence shown here is derived from an EMBL/GenBank/DDBJ whole genome shotgun (WGS) entry which is preliminary data.</text>
</comment>
<dbReference type="Proteomes" id="UP000054695">
    <property type="component" value="Unassembled WGS sequence"/>
</dbReference>
<protein>
    <submittedName>
        <fullName evidence="2">Uncharacterized protein</fullName>
    </submittedName>
</protein>
<gene>
    <name evidence="2" type="ORF">Lboz_0008</name>
</gene>
<keyword evidence="3" id="KW-1185">Reference proteome</keyword>
<reference evidence="2 3" key="1">
    <citation type="submission" date="2015-11" db="EMBL/GenBank/DDBJ databases">
        <title>Genomic analysis of 38 Legionella species identifies large and diverse effector repertoires.</title>
        <authorList>
            <person name="Burstein D."/>
            <person name="Amaro F."/>
            <person name="Zusman T."/>
            <person name="Lifshitz Z."/>
            <person name="Cohen O."/>
            <person name="Gilbert J.A."/>
            <person name="Pupko T."/>
            <person name="Shuman H.A."/>
            <person name="Segal G."/>
        </authorList>
    </citation>
    <scope>NUCLEOTIDE SEQUENCE [LARGE SCALE GENOMIC DNA]</scope>
    <source>
        <strain evidence="2 3">WIGA</strain>
    </source>
</reference>
<dbReference type="AlphaFoldDB" id="A0A0W0S2V7"/>
<dbReference type="EMBL" id="LNXU01000001">
    <property type="protein sequence ID" value="KTC77720.1"/>
    <property type="molecule type" value="Genomic_DNA"/>
</dbReference>
<feature type="region of interest" description="Disordered" evidence="1">
    <location>
        <begin position="1"/>
        <end position="20"/>
    </location>
</feature>
<accession>A0A0W0S2V7</accession>
<evidence type="ECO:0000313" key="2">
    <source>
        <dbReference type="EMBL" id="KTC77720.1"/>
    </source>
</evidence>
<dbReference type="PATRIC" id="fig|447.4.peg.9"/>
<evidence type="ECO:0000256" key="1">
    <source>
        <dbReference type="SAM" id="MobiDB-lite"/>
    </source>
</evidence>
<proteinExistence type="predicted"/>
<name>A0A0W0S2V7_LEGBO</name>
<organism evidence="2 3">
    <name type="scientific">Legionella bozemanae</name>
    <name type="common">Fluoribacter bozemanae</name>
    <dbReference type="NCBI Taxonomy" id="447"/>
    <lineage>
        <taxon>Bacteria</taxon>
        <taxon>Pseudomonadati</taxon>
        <taxon>Pseudomonadota</taxon>
        <taxon>Gammaproteobacteria</taxon>
        <taxon>Legionellales</taxon>
        <taxon>Legionellaceae</taxon>
        <taxon>Legionella</taxon>
    </lineage>
</organism>
<evidence type="ECO:0000313" key="3">
    <source>
        <dbReference type="Proteomes" id="UP000054695"/>
    </source>
</evidence>
<sequence>MRAKSEHPKTTVEQQRQKTKPSKLLEESIFFGNSFFLTGQNLIEKSCKEKAKIEVETRNNIGGLSH</sequence>